<gene>
    <name evidence="3" type="ORF">A2876_00825</name>
</gene>
<proteinExistence type="predicted"/>
<reference evidence="3 4" key="1">
    <citation type="journal article" date="2016" name="Nat. Commun.">
        <title>Thousands of microbial genomes shed light on interconnected biogeochemical processes in an aquifer system.</title>
        <authorList>
            <person name="Anantharaman K."/>
            <person name="Brown C.T."/>
            <person name="Hug L.A."/>
            <person name="Sharon I."/>
            <person name="Castelle C.J."/>
            <person name="Probst A.J."/>
            <person name="Thomas B.C."/>
            <person name="Singh A."/>
            <person name="Wilkins M.J."/>
            <person name="Karaoz U."/>
            <person name="Brodie E.L."/>
            <person name="Williams K.H."/>
            <person name="Hubbard S.S."/>
            <person name="Banfield J.F."/>
        </authorList>
    </citation>
    <scope>NUCLEOTIDE SEQUENCE [LARGE SCALE GENOMIC DNA]</scope>
</reference>
<sequence>MKYRTLGKTGLKVSEVGMGTWQLANDPGCWVGSDLDESLKALHKFVELGGNFIDTAWVYGYSNSQPDRHPSEELIGKFLKDSGRRDQLVIATKVPGKNMKWPAFKNIPISKVFPNDWIEKCVDDSLRSLGVDHLDLVQFHVWQDDFVDEDGWKKTIQKIIKSGKVRYWGISINDYQPSNCFKAIDTGLISTIQFIFNIFHQKPTEKFLPYARKNNIGLIARVPLDEGGLTGTLAVDTRFADGDFRRNYFSPDRLPELIVRTDRLKNILRSEAKTLPELALRYILSWPEISTTIPGIRKVKYAIENTSVSDGRRLSDQLMSELKNHTWERNFYDDCYDPWLKNSNFVEP</sequence>
<evidence type="ECO:0000259" key="2">
    <source>
        <dbReference type="Pfam" id="PF00248"/>
    </source>
</evidence>
<dbReference type="GO" id="GO:0016491">
    <property type="term" value="F:oxidoreductase activity"/>
    <property type="evidence" value="ECO:0007669"/>
    <property type="project" value="UniProtKB-KW"/>
</dbReference>
<dbReference type="PANTHER" id="PTHR43364">
    <property type="entry name" value="NADH-SPECIFIC METHYLGLYOXAL REDUCTASE-RELATED"/>
    <property type="match status" value="1"/>
</dbReference>
<dbReference type="GO" id="GO:0005829">
    <property type="term" value="C:cytosol"/>
    <property type="evidence" value="ECO:0007669"/>
    <property type="project" value="TreeGrafter"/>
</dbReference>
<dbReference type="InterPro" id="IPR050523">
    <property type="entry name" value="AKR_Detox_Biosynth"/>
</dbReference>
<organism evidence="3 4">
    <name type="scientific">Candidatus Amesbacteria bacterium RIFCSPHIGHO2_01_FULL_48_32b</name>
    <dbReference type="NCBI Taxonomy" id="1797253"/>
    <lineage>
        <taxon>Bacteria</taxon>
        <taxon>Candidatus Amesiibacteriota</taxon>
    </lineage>
</organism>
<dbReference type="Gene3D" id="3.20.20.100">
    <property type="entry name" value="NADP-dependent oxidoreductase domain"/>
    <property type="match status" value="1"/>
</dbReference>
<dbReference type="InterPro" id="IPR036812">
    <property type="entry name" value="NAD(P)_OxRdtase_dom_sf"/>
</dbReference>
<evidence type="ECO:0000313" key="4">
    <source>
        <dbReference type="Proteomes" id="UP000178176"/>
    </source>
</evidence>
<feature type="domain" description="NADP-dependent oxidoreductase" evidence="2">
    <location>
        <begin position="16"/>
        <end position="324"/>
    </location>
</feature>
<dbReference type="InterPro" id="IPR023210">
    <property type="entry name" value="NADP_OxRdtase_dom"/>
</dbReference>
<evidence type="ECO:0000256" key="1">
    <source>
        <dbReference type="ARBA" id="ARBA00023002"/>
    </source>
</evidence>
<dbReference type="PANTHER" id="PTHR43364:SF4">
    <property type="entry name" value="NAD(P)-LINKED OXIDOREDUCTASE SUPERFAMILY PROTEIN"/>
    <property type="match status" value="1"/>
</dbReference>
<dbReference type="Proteomes" id="UP000178176">
    <property type="component" value="Unassembled WGS sequence"/>
</dbReference>
<dbReference type="CDD" id="cd19086">
    <property type="entry name" value="AKR_AKR11C1"/>
    <property type="match status" value="1"/>
</dbReference>
<keyword evidence="1" id="KW-0560">Oxidoreductase</keyword>
<dbReference type="AlphaFoldDB" id="A0A1F4YH49"/>
<dbReference type="Pfam" id="PF00248">
    <property type="entry name" value="Aldo_ket_red"/>
    <property type="match status" value="1"/>
</dbReference>
<accession>A0A1F4YH49</accession>
<comment type="caution">
    <text evidence="3">The sequence shown here is derived from an EMBL/GenBank/DDBJ whole genome shotgun (WGS) entry which is preliminary data.</text>
</comment>
<dbReference type="SUPFAM" id="SSF51430">
    <property type="entry name" value="NAD(P)-linked oxidoreductase"/>
    <property type="match status" value="1"/>
</dbReference>
<name>A0A1F4YH49_9BACT</name>
<evidence type="ECO:0000313" key="3">
    <source>
        <dbReference type="EMBL" id="OGC93076.1"/>
    </source>
</evidence>
<dbReference type="EMBL" id="MEXH01000002">
    <property type="protein sequence ID" value="OGC93076.1"/>
    <property type="molecule type" value="Genomic_DNA"/>
</dbReference>
<protein>
    <submittedName>
        <fullName evidence="3">Aldo/keto reductase</fullName>
    </submittedName>
</protein>